<reference evidence="8 9" key="1">
    <citation type="submission" date="2020-05" db="EMBL/GenBank/DDBJ databases">
        <title>Nakamurella sp. DB0629 isolated from air conditioner.</title>
        <authorList>
            <person name="Kim D.H."/>
            <person name="Kim D.-U."/>
        </authorList>
    </citation>
    <scope>NUCLEOTIDE SEQUENCE [LARGE SCALE GENOMIC DNA]</scope>
    <source>
        <strain evidence="8 9">DB0629</strain>
    </source>
</reference>
<evidence type="ECO:0000256" key="7">
    <source>
        <dbReference type="SAM" id="Phobius"/>
    </source>
</evidence>
<dbReference type="Proteomes" id="UP000562984">
    <property type="component" value="Unassembled WGS sequence"/>
</dbReference>
<name>A0A849AD01_9ACTN</name>
<accession>A0A849AD01</accession>
<keyword evidence="9" id="KW-1185">Reference proteome</keyword>
<feature type="transmembrane region" description="Helical" evidence="7">
    <location>
        <begin position="21"/>
        <end position="42"/>
    </location>
</feature>
<feature type="transmembrane region" description="Helical" evidence="7">
    <location>
        <begin position="62"/>
        <end position="80"/>
    </location>
</feature>
<evidence type="ECO:0000256" key="1">
    <source>
        <dbReference type="ARBA" id="ARBA00004651"/>
    </source>
</evidence>
<evidence type="ECO:0000313" key="9">
    <source>
        <dbReference type="Proteomes" id="UP000562984"/>
    </source>
</evidence>
<gene>
    <name evidence="8" type="ORF">HKD39_18290</name>
</gene>
<protein>
    <submittedName>
        <fullName evidence="8">Flippase-like domain-containing protein</fullName>
    </submittedName>
</protein>
<proteinExistence type="predicted"/>
<keyword evidence="4 7" id="KW-1133">Transmembrane helix</keyword>
<dbReference type="AlphaFoldDB" id="A0A849AD01"/>
<feature type="transmembrane region" description="Helical" evidence="7">
    <location>
        <begin position="326"/>
        <end position="351"/>
    </location>
</feature>
<evidence type="ECO:0000256" key="6">
    <source>
        <dbReference type="SAM" id="MobiDB-lite"/>
    </source>
</evidence>
<evidence type="ECO:0000256" key="3">
    <source>
        <dbReference type="ARBA" id="ARBA00022692"/>
    </source>
</evidence>
<feature type="transmembrane region" description="Helical" evidence="7">
    <location>
        <begin position="178"/>
        <end position="199"/>
    </location>
</feature>
<evidence type="ECO:0000256" key="5">
    <source>
        <dbReference type="ARBA" id="ARBA00023136"/>
    </source>
</evidence>
<keyword evidence="5 7" id="KW-0472">Membrane</keyword>
<evidence type="ECO:0000256" key="4">
    <source>
        <dbReference type="ARBA" id="ARBA00022989"/>
    </source>
</evidence>
<feature type="transmembrane region" description="Helical" evidence="7">
    <location>
        <begin position="300"/>
        <end position="320"/>
    </location>
</feature>
<dbReference type="PANTHER" id="PTHR39087">
    <property type="entry name" value="UPF0104 MEMBRANE PROTEIN MJ1595"/>
    <property type="match status" value="1"/>
</dbReference>
<dbReference type="Pfam" id="PF03706">
    <property type="entry name" value="LPG_synthase_TM"/>
    <property type="match status" value="1"/>
</dbReference>
<dbReference type="EMBL" id="JABEND010000016">
    <property type="protein sequence ID" value="NNG37613.1"/>
    <property type="molecule type" value="Genomic_DNA"/>
</dbReference>
<feature type="region of interest" description="Disordered" evidence="6">
    <location>
        <begin position="357"/>
        <end position="395"/>
    </location>
</feature>
<dbReference type="GO" id="GO:0005886">
    <property type="term" value="C:plasma membrane"/>
    <property type="evidence" value="ECO:0007669"/>
    <property type="project" value="UniProtKB-SubCell"/>
</dbReference>
<keyword evidence="2" id="KW-1003">Cell membrane</keyword>
<feature type="transmembrane region" description="Helical" evidence="7">
    <location>
        <begin position="135"/>
        <end position="166"/>
    </location>
</feature>
<comment type="subcellular location">
    <subcellularLocation>
        <location evidence="1">Cell membrane</location>
        <topology evidence="1">Multi-pass membrane protein</topology>
    </subcellularLocation>
</comment>
<dbReference type="RefSeq" id="WP_171201310.1">
    <property type="nucleotide sequence ID" value="NZ_JABEND010000016.1"/>
</dbReference>
<keyword evidence="3 7" id="KW-0812">Transmembrane</keyword>
<dbReference type="NCBIfam" id="TIGR00374">
    <property type="entry name" value="flippase-like domain"/>
    <property type="match status" value="1"/>
</dbReference>
<dbReference type="InterPro" id="IPR022791">
    <property type="entry name" value="L-PG_synthase/AglD"/>
</dbReference>
<comment type="caution">
    <text evidence="8">The sequence shown here is derived from an EMBL/GenBank/DDBJ whole genome shotgun (WGS) entry which is preliminary data.</text>
</comment>
<organism evidence="8 9">
    <name type="scientific">Nakamurella aerolata</name>
    <dbReference type="NCBI Taxonomy" id="1656892"/>
    <lineage>
        <taxon>Bacteria</taxon>
        <taxon>Bacillati</taxon>
        <taxon>Actinomycetota</taxon>
        <taxon>Actinomycetes</taxon>
        <taxon>Nakamurellales</taxon>
        <taxon>Nakamurellaceae</taxon>
        <taxon>Nakamurella</taxon>
    </lineage>
</organism>
<evidence type="ECO:0000256" key="2">
    <source>
        <dbReference type="ARBA" id="ARBA00022475"/>
    </source>
</evidence>
<sequence length="395" mass="41940">MSTAASPGAQTQREQVPVRGHLWPTALKLLALVVIAVVVVAVLRTKFPNPAEFWNALRQAQWGWVIAAFALEGASIGMMVRQQGRLLRAFGVRVSLGRIGLITYSSTAITMSVPGGGAVSAGYTYRKFRTSGANAATATSVMVLSGVLSVLALTLLYLVGLLIASWTQLVALGREHPLVTTLIGLGVLALIVGAIKLLGRRRRSPMQPSAPTPRLDALERKHPKLGAAGRQALQTFYSAGAVRPADWNIALGQSLLNWLLDAASLYAATRAFALDIDLWKLALLYLGIQIVRQIPVSPGGIGLIEASLLVGLVSAGAAQGPAAAAIVVYRLFSCWLLIPIGFATMGALELIDRRRDRHGKRGKHNQQPYQRPGTTERPGTDGTDGSNDRAGTAAP</sequence>
<evidence type="ECO:0000313" key="8">
    <source>
        <dbReference type="EMBL" id="NNG37613.1"/>
    </source>
</evidence>
<dbReference type="PANTHER" id="PTHR39087:SF2">
    <property type="entry name" value="UPF0104 MEMBRANE PROTEIN MJ1595"/>
    <property type="match status" value="1"/>
</dbReference>